<dbReference type="Gene3D" id="2.60.40.1220">
    <property type="match status" value="1"/>
</dbReference>
<evidence type="ECO:0000313" key="10">
    <source>
        <dbReference type="Proteomes" id="UP000597444"/>
    </source>
</evidence>
<feature type="domain" description="CopC" evidence="8">
    <location>
        <begin position="32"/>
        <end position="130"/>
    </location>
</feature>
<keyword evidence="6" id="KW-0472">Membrane</keyword>
<dbReference type="InterPro" id="IPR014755">
    <property type="entry name" value="Cu-Rt/internalin_Ig-like"/>
</dbReference>
<dbReference type="GO" id="GO:0006825">
    <property type="term" value="P:copper ion transport"/>
    <property type="evidence" value="ECO:0007669"/>
    <property type="project" value="InterPro"/>
</dbReference>
<evidence type="ECO:0000256" key="4">
    <source>
        <dbReference type="ARBA" id="ARBA00023008"/>
    </source>
</evidence>
<evidence type="ECO:0000256" key="6">
    <source>
        <dbReference type="SAM" id="Phobius"/>
    </source>
</evidence>
<accession>A0A8J3ITW1</accession>
<dbReference type="GO" id="GO:0005886">
    <property type="term" value="C:plasma membrane"/>
    <property type="evidence" value="ECO:0007669"/>
    <property type="project" value="TreeGrafter"/>
</dbReference>
<organism evidence="9 10">
    <name type="scientific">Reticulibacter mediterranei</name>
    <dbReference type="NCBI Taxonomy" id="2778369"/>
    <lineage>
        <taxon>Bacteria</taxon>
        <taxon>Bacillati</taxon>
        <taxon>Chloroflexota</taxon>
        <taxon>Ktedonobacteria</taxon>
        <taxon>Ktedonobacterales</taxon>
        <taxon>Reticulibacteraceae</taxon>
        <taxon>Reticulibacter</taxon>
    </lineage>
</organism>
<evidence type="ECO:0000256" key="3">
    <source>
        <dbReference type="ARBA" id="ARBA00022729"/>
    </source>
</evidence>
<evidence type="ECO:0000256" key="1">
    <source>
        <dbReference type="ARBA" id="ARBA00004196"/>
    </source>
</evidence>
<keyword evidence="4" id="KW-0186">Copper</keyword>
<dbReference type="EMBL" id="BNJK01000001">
    <property type="protein sequence ID" value="GHO96106.1"/>
    <property type="molecule type" value="Genomic_DNA"/>
</dbReference>
<dbReference type="PANTHER" id="PTHR34820">
    <property type="entry name" value="INNER MEMBRANE PROTEIN YEBZ"/>
    <property type="match status" value="1"/>
</dbReference>
<keyword evidence="6" id="KW-0812">Transmembrane</keyword>
<reference evidence="9" key="1">
    <citation type="submission" date="2020-10" db="EMBL/GenBank/DDBJ databases">
        <title>Taxonomic study of unclassified bacteria belonging to the class Ktedonobacteria.</title>
        <authorList>
            <person name="Yabe S."/>
            <person name="Wang C.M."/>
            <person name="Zheng Y."/>
            <person name="Sakai Y."/>
            <person name="Cavaletti L."/>
            <person name="Monciardini P."/>
            <person name="Donadio S."/>
        </authorList>
    </citation>
    <scope>NUCLEOTIDE SEQUENCE</scope>
    <source>
        <strain evidence="9">ID150040</strain>
    </source>
</reference>
<dbReference type="SUPFAM" id="SSF81296">
    <property type="entry name" value="E set domains"/>
    <property type="match status" value="1"/>
</dbReference>
<feature type="region of interest" description="Disordered" evidence="5">
    <location>
        <begin position="131"/>
        <end position="160"/>
    </location>
</feature>
<gene>
    <name evidence="9" type="ORF">KSF_061540</name>
</gene>
<dbReference type="Proteomes" id="UP000597444">
    <property type="component" value="Unassembled WGS sequence"/>
</dbReference>
<dbReference type="GO" id="GO:0046688">
    <property type="term" value="P:response to copper ion"/>
    <property type="evidence" value="ECO:0007669"/>
    <property type="project" value="InterPro"/>
</dbReference>
<dbReference type="InterPro" id="IPR032694">
    <property type="entry name" value="CopC/D"/>
</dbReference>
<feature type="region of interest" description="Disordered" evidence="5">
    <location>
        <begin position="188"/>
        <end position="207"/>
    </location>
</feature>
<dbReference type="Pfam" id="PF04234">
    <property type="entry name" value="CopC"/>
    <property type="match status" value="1"/>
</dbReference>
<keyword evidence="10" id="KW-1185">Reference proteome</keyword>
<name>A0A8J3ITW1_9CHLR</name>
<keyword evidence="6" id="KW-1133">Transmembrane helix</keyword>
<feature type="signal peptide" evidence="7">
    <location>
        <begin position="1"/>
        <end position="31"/>
    </location>
</feature>
<proteinExistence type="predicted"/>
<evidence type="ECO:0000313" key="9">
    <source>
        <dbReference type="EMBL" id="GHO96106.1"/>
    </source>
</evidence>
<dbReference type="InterPro" id="IPR014756">
    <property type="entry name" value="Ig_E-set"/>
</dbReference>
<keyword evidence="3 7" id="KW-0732">Signal</keyword>
<dbReference type="RefSeq" id="WP_220206750.1">
    <property type="nucleotide sequence ID" value="NZ_BNJK01000001.1"/>
</dbReference>
<dbReference type="AlphaFoldDB" id="A0A8J3ITW1"/>
<dbReference type="GO" id="GO:0005507">
    <property type="term" value="F:copper ion binding"/>
    <property type="evidence" value="ECO:0007669"/>
    <property type="project" value="InterPro"/>
</dbReference>
<protein>
    <recommendedName>
        <fullName evidence="8">CopC domain-containing protein</fullName>
    </recommendedName>
</protein>
<feature type="transmembrane region" description="Helical" evidence="6">
    <location>
        <begin position="163"/>
        <end position="184"/>
    </location>
</feature>
<evidence type="ECO:0000256" key="7">
    <source>
        <dbReference type="SAM" id="SignalP"/>
    </source>
</evidence>
<dbReference type="InterPro" id="IPR007348">
    <property type="entry name" value="CopC_dom"/>
</dbReference>
<feature type="compositionally biased region" description="Basic and acidic residues" evidence="5">
    <location>
        <begin position="198"/>
        <end position="207"/>
    </location>
</feature>
<keyword evidence="2" id="KW-0479">Metal-binding</keyword>
<dbReference type="GO" id="GO:0042597">
    <property type="term" value="C:periplasmic space"/>
    <property type="evidence" value="ECO:0007669"/>
    <property type="project" value="InterPro"/>
</dbReference>
<feature type="compositionally biased region" description="Low complexity" evidence="5">
    <location>
        <begin position="145"/>
        <end position="160"/>
    </location>
</feature>
<comment type="subcellular location">
    <subcellularLocation>
        <location evidence="1">Cell envelope</location>
    </subcellularLocation>
</comment>
<evidence type="ECO:0000259" key="8">
    <source>
        <dbReference type="Pfam" id="PF04234"/>
    </source>
</evidence>
<dbReference type="PANTHER" id="PTHR34820:SF4">
    <property type="entry name" value="INNER MEMBRANE PROTEIN YEBZ"/>
    <property type="match status" value="1"/>
</dbReference>
<evidence type="ECO:0000256" key="5">
    <source>
        <dbReference type="SAM" id="MobiDB-lite"/>
    </source>
</evidence>
<evidence type="ECO:0000256" key="2">
    <source>
        <dbReference type="ARBA" id="ARBA00022723"/>
    </source>
</evidence>
<sequence>MQKTRHFVTVSTALMLSLGLMLVFAVGTASAHAKVISSTPGMGQTVATAPTSISVTTAENMNPDPKKSNLFVYSPAGDLISQGDAKIPLNNPKEMSVPIKATGSGIYVVRWVTVSADDNDPAEGAFTFTVNPAGGNATTGVEAKPTAAPSTQPATATQSSSPVVPAVITGIIALLVGLGAGFGFGRTRPAPVTSAESAKPEDKITSK</sequence>
<feature type="chain" id="PRO_5035307270" description="CopC domain-containing protein" evidence="7">
    <location>
        <begin position="32"/>
        <end position="207"/>
    </location>
</feature>
<dbReference type="GO" id="GO:0030313">
    <property type="term" value="C:cell envelope"/>
    <property type="evidence" value="ECO:0007669"/>
    <property type="project" value="UniProtKB-SubCell"/>
</dbReference>
<comment type="caution">
    <text evidence="9">The sequence shown here is derived from an EMBL/GenBank/DDBJ whole genome shotgun (WGS) entry which is preliminary data.</text>
</comment>